<evidence type="ECO:0000313" key="7">
    <source>
        <dbReference type="WBParaSite" id="Minc3s02713g31295"/>
    </source>
</evidence>
<keyword evidence="2" id="KW-0121">Carboxypeptidase</keyword>
<dbReference type="AlphaFoldDB" id="A0A914MU52"/>
<evidence type="ECO:0000313" key="6">
    <source>
        <dbReference type="Proteomes" id="UP000887563"/>
    </source>
</evidence>
<dbReference type="GO" id="GO:0006508">
    <property type="term" value="P:proteolysis"/>
    <property type="evidence" value="ECO:0007669"/>
    <property type="project" value="UniProtKB-KW"/>
</dbReference>
<comment type="similarity">
    <text evidence="1">Belongs to the peptidase S10 family.</text>
</comment>
<evidence type="ECO:0000256" key="4">
    <source>
        <dbReference type="ARBA" id="ARBA00022801"/>
    </source>
</evidence>
<keyword evidence="4" id="KW-0378">Hydrolase</keyword>
<evidence type="ECO:0000256" key="3">
    <source>
        <dbReference type="ARBA" id="ARBA00022670"/>
    </source>
</evidence>
<dbReference type="Pfam" id="PF00450">
    <property type="entry name" value="Peptidase_S10"/>
    <property type="match status" value="1"/>
</dbReference>
<dbReference type="InterPro" id="IPR001563">
    <property type="entry name" value="Peptidase_S10"/>
</dbReference>
<dbReference type="PRINTS" id="PR00724">
    <property type="entry name" value="CRBOXYPTASEC"/>
</dbReference>
<dbReference type="PANTHER" id="PTHR11802:SF418">
    <property type="entry name" value="SERINE CARBOXYPEPTIDASE CTSA-1.1"/>
    <property type="match status" value="1"/>
</dbReference>
<dbReference type="WBParaSite" id="Minc3s02713g31295">
    <property type="protein sequence ID" value="Minc3s02713g31295"/>
    <property type="gene ID" value="Minc3s02713g31295"/>
</dbReference>
<accession>A0A914MU52</accession>
<keyword evidence="6" id="KW-1185">Reference proteome</keyword>
<protein>
    <submittedName>
        <fullName evidence="7">Carboxypeptidase</fullName>
    </submittedName>
</protein>
<name>A0A914MU52_MELIC</name>
<dbReference type="GO" id="GO:0004185">
    <property type="term" value="F:serine-type carboxypeptidase activity"/>
    <property type="evidence" value="ECO:0007669"/>
    <property type="project" value="InterPro"/>
</dbReference>
<dbReference type="FunFam" id="3.40.50.1820:FF:000335">
    <property type="entry name" value="Carboxypeptidase"/>
    <property type="match status" value="1"/>
</dbReference>
<proteinExistence type="inferred from homology"/>
<dbReference type="FunFam" id="3.40.50.12670:FF:000002">
    <property type="entry name" value="Carboxypeptidase"/>
    <property type="match status" value="1"/>
</dbReference>
<dbReference type="Proteomes" id="UP000887563">
    <property type="component" value="Unplaced"/>
</dbReference>
<dbReference type="InterPro" id="IPR029058">
    <property type="entry name" value="AB_hydrolase_fold"/>
</dbReference>
<dbReference type="Gene3D" id="3.40.50.1820">
    <property type="entry name" value="alpha/beta hydrolase"/>
    <property type="match status" value="1"/>
</dbReference>
<dbReference type="GO" id="GO:0031647">
    <property type="term" value="P:regulation of protein stability"/>
    <property type="evidence" value="ECO:0007669"/>
    <property type="project" value="UniProtKB-ARBA"/>
</dbReference>
<sequence>MNFNIFKFYCSLVLFLVYLPEKSLGDGVDLSNGEKDGITDKLPLINFDINFKHYSGYLQVKKNYMLHYWLVKSQSNPATDPLLFWFNGGPGCSSLNGLLEGMGPYILSPDKKTLIRNENNWNKKASIVYMESPIGVGYSYALNGNITINDDQTADANYEAIKLFLAKFPMFRKSNLYIAGESYSGVYAPMVVDRIIKGQKVFPINLKGLAIGNGLMNWNMSIDTTLQFAYGHGILDEETWQLFSKQCCKGCVDGCKIDALNDNCAQMVADMLNIAWNSQRLNPYDYYRDCETPKRSSILRWMLKHRFPRAQNLNLGQPMSCAPETCTSLPCIDDTGINNYMNRPDVRKALHIPTNHTFTWKSCSDDVFKNYIKKYDDMSGFIKTILAAKIPITFFYGDTDAVCNYLLGQKFVERLGLKPRARTRYRLFPLIKPKEAWILNGQIGGFETIYNNLKFLTVRGVGHMLLSWAPVQAEYIFNQFLNNSN</sequence>
<feature type="chain" id="PRO_5037759892" evidence="5">
    <location>
        <begin position="26"/>
        <end position="485"/>
    </location>
</feature>
<organism evidence="6 7">
    <name type="scientific">Meloidogyne incognita</name>
    <name type="common">Southern root-knot nematode worm</name>
    <name type="synonym">Oxyuris incognita</name>
    <dbReference type="NCBI Taxonomy" id="6306"/>
    <lineage>
        <taxon>Eukaryota</taxon>
        <taxon>Metazoa</taxon>
        <taxon>Ecdysozoa</taxon>
        <taxon>Nematoda</taxon>
        <taxon>Chromadorea</taxon>
        <taxon>Rhabditida</taxon>
        <taxon>Tylenchina</taxon>
        <taxon>Tylenchomorpha</taxon>
        <taxon>Tylenchoidea</taxon>
        <taxon>Meloidogynidae</taxon>
        <taxon>Meloidogyninae</taxon>
        <taxon>Meloidogyne</taxon>
        <taxon>Meloidogyne incognita group</taxon>
    </lineage>
</organism>
<dbReference type="SUPFAM" id="SSF53474">
    <property type="entry name" value="alpha/beta-Hydrolases"/>
    <property type="match status" value="1"/>
</dbReference>
<dbReference type="PANTHER" id="PTHR11802">
    <property type="entry name" value="SERINE PROTEASE FAMILY S10 SERINE CARBOXYPEPTIDASE"/>
    <property type="match status" value="1"/>
</dbReference>
<keyword evidence="5" id="KW-0732">Signal</keyword>
<feature type="signal peptide" evidence="5">
    <location>
        <begin position="1"/>
        <end position="25"/>
    </location>
</feature>
<dbReference type="GO" id="GO:1904715">
    <property type="term" value="P:negative regulation of chaperone-mediated autophagy"/>
    <property type="evidence" value="ECO:0007669"/>
    <property type="project" value="UniProtKB-ARBA"/>
</dbReference>
<evidence type="ECO:0000256" key="2">
    <source>
        <dbReference type="ARBA" id="ARBA00022645"/>
    </source>
</evidence>
<reference evidence="7" key="1">
    <citation type="submission" date="2022-11" db="UniProtKB">
        <authorList>
            <consortium name="WormBaseParasite"/>
        </authorList>
    </citation>
    <scope>IDENTIFICATION</scope>
</reference>
<evidence type="ECO:0000256" key="1">
    <source>
        <dbReference type="ARBA" id="ARBA00009431"/>
    </source>
</evidence>
<keyword evidence="3" id="KW-0645">Protease</keyword>
<evidence type="ECO:0000256" key="5">
    <source>
        <dbReference type="SAM" id="SignalP"/>
    </source>
</evidence>